<protein>
    <submittedName>
        <fullName evidence="1">Head-tail adaptor protein</fullName>
    </submittedName>
</protein>
<comment type="caution">
    <text evidence="1">The sequence shown here is derived from an EMBL/GenBank/DDBJ whole genome shotgun (WGS) entry which is preliminary data.</text>
</comment>
<dbReference type="RefSeq" id="WP_015460103.1">
    <property type="nucleotide sequence ID" value="NZ_PHHF01000076.1"/>
</dbReference>
<keyword evidence="2" id="KW-1185">Reference proteome</keyword>
<organism evidence="1 2">
    <name type="scientific">Edaphosphingomonas fennica</name>
    <dbReference type="NCBI Taxonomy" id="114404"/>
    <lineage>
        <taxon>Bacteria</taxon>
        <taxon>Pseudomonadati</taxon>
        <taxon>Pseudomonadota</taxon>
        <taxon>Alphaproteobacteria</taxon>
        <taxon>Sphingomonadales</taxon>
        <taxon>Rhizorhabdaceae</taxon>
        <taxon>Edaphosphingomonas</taxon>
    </lineage>
</organism>
<gene>
    <name evidence="1" type="ORF">CV103_18195</name>
</gene>
<dbReference type="InterPro" id="IPR038666">
    <property type="entry name" value="SSP1_head-tail_sf"/>
</dbReference>
<dbReference type="InterPro" id="IPR008767">
    <property type="entry name" value="Phage_SPP1_head-tail_adaptor"/>
</dbReference>
<dbReference type="AlphaFoldDB" id="A0A2T4HN71"/>
<name>A0A2T4HN71_9SPHN</name>
<dbReference type="Pfam" id="PF05521">
    <property type="entry name" value="Phage_HCP"/>
    <property type="match status" value="1"/>
</dbReference>
<evidence type="ECO:0000313" key="2">
    <source>
        <dbReference type="Proteomes" id="UP000241206"/>
    </source>
</evidence>
<dbReference type="Proteomes" id="UP000241206">
    <property type="component" value="Unassembled WGS sequence"/>
</dbReference>
<dbReference type="Gene3D" id="2.40.10.270">
    <property type="entry name" value="Bacteriophage SPP1 head-tail adaptor protein"/>
    <property type="match status" value="1"/>
</dbReference>
<reference evidence="1 2" key="1">
    <citation type="submission" date="2017-11" db="EMBL/GenBank/DDBJ databases">
        <title>Sphingomonas oleivorans sp. nov., isolated from oil-contaminated soil.</title>
        <authorList>
            <person name="Wang L."/>
            <person name="Chen L."/>
        </authorList>
    </citation>
    <scope>NUCLEOTIDE SEQUENCE [LARGE SCALE GENOMIC DNA]</scope>
    <source>
        <strain evidence="1 2">K101</strain>
    </source>
</reference>
<proteinExistence type="predicted"/>
<sequence>MSRPGELSGRLRERIAILRRDEARDALGGADGGWHPMGDAWAAIEPAGTGAPVAGEAIRARPRWRMTVRAGAGLMPGDRIRWRGAVLRVRQATADPRLPDRILAEAEEEP</sequence>
<evidence type="ECO:0000313" key="1">
    <source>
        <dbReference type="EMBL" id="PTD17228.1"/>
    </source>
</evidence>
<dbReference type="EMBL" id="PHHF01000076">
    <property type="protein sequence ID" value="PTD17228.1"/>
    <property type="molecule type" value="Genomic_DNA"/>
</dbReference>
<accession>A0A2T4HN71</accession>